<evidence type="ECO:0000313" key="2">
    <source>
        <dbReference type="EMBL" id="MFB9952030.1"/>
    </source>
</evidence>
<dbReference type="RefSeq" id="WP_377264847.1">
    <property type="nucleotide sequence ID" value="NZ_JBHMAA010000032.1"/>
</dbReference>
<dbReference type="Pfam" id="PF05118">
    <property type="entry name" value="Asp_Arg_Hydrox"/>
    <property type="match status" value="1"/>
</dbReference>
<dbReference type="InterPro" id="IPR007803">
    <property type="entry name" value="Asp/Arg/Pro-Hydrxlase"/>
</dbReference>
<evidence type="ECO:0000259" key="1">
    <source>
        <dbReference type="Pfam" id="PF05118"/>
    </source>
</evidence>
<organism evidence="2 3">
    <name type="scientific">Rhizobium puerariae</name>
    <dbReference type="NCBI Taxonomy" id="1585791"/>
    <lineage>
        <taxon>Bacteria</taxon>
        <taxon>Pseudomonadati</taxon>
        <taxon>Pseudomonadota</taxon>
        <taxon>Alphaproteobacteria</taxon>
        <taxon>Hyphomicrobiales</taxon>
        <taxon>Rhizobiaceae</taxon>
        <taxon>Rhizobium/Agrobacterium group</taxon>
        <taxon>Rhizobium</taxon>
    </lineage>
</organism>
<gene>
    <name evidence="2" type="ORF">ACFFP0_24540</name>
</gene>
<keyword evidence="3" id="KW-1185">Reference proteome</keyword>
<evidence type="ECO:0000313" key="3">
    <source>
        <dbReference type="Proteomes" id="UP001589692"/>
    </source>
</evidence>
<proteinExistence type="predicted"/>
<dbReference type="Proteomes" id="UP001589692">
    <property type="component" value="Unassembled WGS sequence"/>
</dbReference>
<dbReference type="InterPro" id="IPR027443">
    <property type="entry name" value="IPNS-like_sf"/>
</dbReference>
<accession>A0ABV6ARV2</accession>
<feature type="domain" description="Aspartyl/asparaginy/proline hydroxylase" evidence="1">
    <location>
        <begin position="74"/>
        <end position="177"/>
    </location>
</feature>
<dbReference type="SUPFAM" id="SSF51197">
    <property type="entry name" value="Clavaminate synthase-like"/>
    <property type="match status" value="1"/>
</dbReference>
<comment type="caution">
    <text evidence="2">The sequence shown here is derived from an EMBL/GenBank/DDBJ whole genome shotgun (WGS) entry which is preliminary data.</text>
</comment>
<sequence length="180" mass="20279">MKYFQQLAAGINVTPLMNALQRQPELWDRFPIRTQHPGTAHAEVSDILVFFNSLDQVMEGVVDDKETIPFPAWAALPQLRTIIFDLMRTVEGVQLGRVIITRLPPGKTITPHVDQGAPATWFNRYQIALQSLPGALFHIGDETVNFRSGDVWMIDNQTEHSVVNNSTDDRIVCIVDIRCA</sequence>
<name>A0ABV6ARV2_9HYPH</name>
<reference evidence="2 3" key="1">
    <citation type="submission" date="2024-09" db="EMBL/GenBank/DDBJ databases">
        <authorList>
            <person name="Sun Q."/>
            <person name="Mori K."/>
        </authorList>
    </citation>
    <scope>NUCLEOTIDE SEQUENCE [LARGE SCALE GENOMIC DNA]</scope>
    <source>
        <strain evidence="2 3">TBRC 4938</strain>
    </source>
</reference>
<dbReference type="EMBL" id="JBHMAA010000032">
    <property type="protein sequence ID" value="MFB9952030.1"/>
    <property type="molecule type" value="Genomic_DNA"/>
</dbReference>
<dbReference type="Gene3D" id="2.60.120.330">
    <property type="entry name" value="B-lactam Antibiotic, Isopenicillin N Synthase, Chain"/>
    <property type="match status" value="1"/>
</dbReference>
<protein>
    <submittedName>
        <fullName evidence="2">Aspartyl/asparaginyl beta-hydroxylase domain-containing protein</fullName>
    </submittedName>
</protein>